<dbReference type="EMBL" id="CP071137">
    <property type="protein sequence ID" value="QWY77795.1"/>
    <property type="molecule type" value="Genomic_DNA"/>
</dbReference>
<evidence type="ECO:0000259" key="2">
    <source>
        <dbReference type="Pfam" id="PF13946"/>
    </source>
</evidence>
<sequence>MFFQIKRIFIIFILAVMVLEQSAWAGSCTTGESVVEMYYIGYFGRSAGVSGLNYWEGQSIPALNAGFSSSSEFANTYAGMTLTQKINQVYMNELGRNADSGGSVYWSGQINSGALTFGGFIRALYSAVLNGSPSSSDYINAQNIITNAVNATNAIPTSGTFSCAQFAGQYGIPPTDTVGTGTYYYNNSCTSYSQGPNYAGGCSAPCTETPGTASCSTLAGQDGIPSTNTAGTASYTTNSCTGQVTYTGGCSVPCTETPGTASCSILAGQDGIPSTNTAGTASYTTNSCTGQVTYTGGCSVPVASSSSCTTNSGTASCSTLAGQDGIPSTNTAGTASYTQNSCTGVVTYTGGCSAPTASGSGSCTLTGSTCLDSTSCKTINGATVCLAGIAPPPGGFNVPQSCWNESQNYNCNDTAVDTCGTVVPSTCSINSSTCSQTDPVTGACSVYTRSYTCQAITGAPTAVNACAGSMPSTYVQTGQTCIQSDVYPMVYNSPIWGPLEATAAGSIASAPGISVPASSLVPNPNYGTCLTYSDVYAGSSPSSTNQSCTPIPAENLGGCSGGAQTCIATNANGLCTTYSQNQTCNITSTYQTRTPITATNGTGTDCNNMPAGCVLKAENCLDSPPSPISSCKTIEKVFNCPTSTSPSTTSCSNALCLGANCYGKSDAANTAFASAATTMEMARQMGANFNQASMTIFYGEAHDCSDTLGGLFGNCCQVKSSPPKSGSDMQAMVEIAAQTGLNSLVTTYGSSYVFNTLLSSSSFASDAFASLGGSGVASASFEGMVATVGPGGIAFSVSPAALAAGIGILSNMALMAGAITPAENLAVQVAADYAAYYMAAMGPYGLALAVAEAVMSYLATCSNEENQLALIRGKNMCYQVGSYCSMSVPLLGICLQTKTSFCCFNSKLALLINEQGRPQIGKSWGAPQSPDCSGFTIPQIDSLNFAAMNLTAAFSDFTNNATLPNAATLSSQISSKLTSSFSSNISTGSSATPSQIQSFGSNIASPAQLTAGYVGPMPPSTAGKPNYACIATWGAQVPDTLTPPDYTSSINITSCVPGATLDMYYTSQCSALITNPPLHFAFDGSGSASVPVYMPASCLPSPATATTPALAGSANIWGGAVNTSTGGLSQHVSITW</sequence>
<dbReference type="InterPro" id="IPR014121">
    <property type="entry name" value="TraN_Ftype"/>
</dbReference>
<evidence type="ECO:0000256" key="1">
    <source>
        <dbReference type="SAM" id="SignalP"/>
    </source>
</evidence>
<dbReference type="Proteomes" id="UP000683551">
    <property type="component" value="Chromosome"/>
</dbReference>
<dbReference type="AlphaFoldDB" id="A0A9E6SY32"/>
<keyword evidence="1" id="KW-0732">Signal</keyword>
<evidence type="ECO:0000313" key="4">
    <source>
        <dbReference type="Proteomes" id="UP000683551"/>
    </source>
</evidence>
<feature type="chain" id="PRO_5038869887" evidence="1">
    <location>
        <begin position="26"/>
        <end position="1136"/>
    </location>
</feature>
<dbReference type="InterPro" id="IPR025282">
    <property type="entry name" value="DUF4214"/>
</dbReference>
<evidence type="ECO:0000313" key="3">
    <source>
        <dbReference type="EMBL" id="QWY77795.1"/>
    </source>
</evidence>
<name>A0A9E6SY32_9PROT</name>
<gene>
    <name evidence="3" type="primary">traN</name>
    <name evidence="3" type="ORF">JZL65_01525</name>
</gene>
<dbReference type="Pfam" id="PF06986">
    <property type="entry name" value="F_T4SS_TraN"/>
    <property type="match status" value="3"/>
</dbReference>
<proteinExistence type="predicted"/>
<reference evidence="3" key="1">
    <citation type="submission" date="2021-02" db="EMBL/GenBank/DDBJ databases">
        <title>Comparative genomics of Ferrovum myxofaciens strains, predominant extremophile bacteria forming large biofilm stalactites in acid mine ecosystems.</title>
        <authorList>
            <person name="Burkartova K."/>
            <person name="Ridl J."/>
            <person name="Pajer P."/>
            <person name="Falteisek L."/>
        </authorList>
    </citation>
    <scope>NUCLEOTIDE SEQUENCE</scope>
    <source>
        <strain evidence="3">MI1III</strain>
    </source>
</reference>
<feature type="domain" description="DUF4214" evidence="2">
    <location>
        <begin position="66"/>
        <end position="115"/>
    </location>
</feature>
<accession>A0A9E6SY32</accession>
<protein>
    <submittedName>
        <fullName evidence="3">Conjugal transfer protein TraN</fullName>
    </submittedName>
</protein>
<dbReference type="Pfam" id="PF13946">
    <property type="entry name" value="DUF4214"/>
    <property type="match status" value="1"/>
</dbReference>
<organism evidence="3 4">
    <name type="scientific">Ferrovum myxofaciens</name>
    <dbReference type="NCBI Taxonomy" id="416213"/>
    <lineage>
        <taxon>Bacteria</taxon>
        <taxon>Pseudomonadati</taxon>
        <taxon>Pseudomonadota</taxon>
        <taxon>Betaproteobacteria</taxon>
        <taxon>Ferrovales</taxon>
        <taxon>Ferrovaceae</taxon>
        <taxon>Ferrovum</taxon>
    </lineage>
</organism>
<dbReference type="RefSeq" id="WP_337955068.1">
    <property type="nucleotide sequence ID" value="NZ_CP071137.1"/>
</dbReference>
<feature type="signal peptide" evidence="1">
    <location>
        <begin position="1"/>
        <end position="25"/>
    </location>
</feature>